<keyword evidence="4" id="KW-1185">Reference proteome</keyword>
<protein>
    <recommendedName>
        <fullName evidence="2">KIB1-4 beta-propeller domain-containing protein</fullName>
    </recommendedName>
</protein>
<reference evidence="4" key="1">
    <citation type="journal article" date="2024" name="IScience">
        <title>Strigolactones Initiate the Formation of Haustorium-like Structures in Castilleja.</title>
        <authorList>
            <person name="Buerger M."/>
            <person name="Peterson D."/>
            <person name="Chory J."/>
        </authorList>
    </citation>
    <scope>NUCLEOTIDE SEQUENCE [LARGE SCALE GENOMIC DNA]</scope>
</reference>
<dbReference type="EMBL" id="JAVIJP010000027">
    <property type="protein sequence ID" value="KAL3635419.1"/>
    <property type="molecule type" value="Genomic_DNA"/>
</dbReference>
<dbReference type="AlphaFoldDB" id="A0ABD3D284"/>
<feature type="compositionally biased region" description="Basic residues" evidence="1">
    <location>
        <begin position="1"/>
        <end position="16"/>
    </location>
</feature>
<evidence type="ECO:0000313" key="4">
    <source>
        <dbReference type="Proteomes" id="UP001632038"/>
    </source>
</evidence>
<evidence type="ECO:0000313" key="3">
    <source>
        <dbReference type="EMBL" id="KAL3635419.1"/>
    </source>
</evidence>
<gene>
    <name evidence="3" type="ORF">CASFOL_019966</name>
</gene>
<accession>A0ABD3D284</accession>
<feature type="region of interest" description="Disordered" evidence="1">
    <location>
        <begin position="1"/>
        <end position="23"/>
    </location>
</feature>
<name>A0ABD3D284_9LAMI</name>
<evidence type="ECO:0000256" key="1">
    <source>
        <dbReference type="SAM" id="MobiDB-lite"/>
    </source>
</evidence>
<proteinExistence type="predicted"/>
<evidence type="ECO:0000259" key="2">
    <source>
        <dbReference type="Pfam" id="PF03478"/>
    </source>
</evidence>
<dbReference type="Pfam" id="PF03478">
    <property type="entry name" value="Beta-prop_KIB1-4"/>
    <property type="match status" value="1"/>
</dbReference>
<feature type="domain" description="KIB1-4 beta-propeller" evidence="2">
    <location>
        <begin position="115"/>
        <end position="301"/>
    </location>
</feature>
<comment type="caution">
    <text evidence="3">The sequence shown here is derived from an EMBL/GenBank/DDBJ whole genome shotgun (WGS) entry which is preliminary data.</text>
</comment>
<dbReference type="PANTHER" id="PTHR33127">
    <property type="entry name" value="TRANSMEMBRANE PROTEIN"/>
    <property type="match status" value="1"/>
</dbReference>
<dbReference type="Proteomes" id="UP001632038">
    <property type="component" value="Unassembled WGS sequence"/>
</dbReference>
<organism evidence="3 4">
    <name type="scientific">Castilleja foliolosa</name>
    <dbReference type="NCBI Taxonomy" id="1961234"/>
    <lineage>
        <taxon>Eukaryota</taxon>
        <taxon>Viridiplantae</taxon>
        <taxon>Streptophyta</taxon>
        <taxon>Embryophyta</taxon>
        <taxon>Tracheophyta</taxon>
        <taxon>Spermatophyta</taxon>
        <taxon>Magnoliopsida</taxon>
        <taxon>eudicotyledons</taxon>
        <taxon>Gunneridae</taxon>
        <taxon>Pentapetalae</taxon>
        <taxon>asterids</taxon>
        <taxon>lamiids</taxon>
        <taxon>Lamiales</taxon>
        <taxon>Orobanchaceae</taxon>
        <taxon>Pedicularideae</taxon>
        <taxon>Castillejinae</taxon>
        <taxon>Castilleja</taxon>
    </lineage>
</organism>
<sequence>MGEKKMIKKERKSPSKKKVEPPAVVPSKTRISWFYYNSSKNYTYHTSTSINESRSGGITKSWISSRCTHHTWPQLAETNISRQVIKIRFWERNFDHIPLQMSIGGRSGFHENRMVITGISSPAFAFYSNKGYTLADYSWRTSDCRITEPYSGDNRYMEFTNMIAFQGIYYVISRQGSLAVIELDGDSGNYAITALGRGRVVPNCRVSKHFREYLLEYKGEIYVVFLLSRVSIKVVDDVEVFRLDKSRLLLEKVDRLVGDAMFMVGDICCKGISTGLLECSKRSNCVYFTHDRANDTWFVYDMKSGCISTTPLPPEIDL</sequence>
<dbReference type="PANTHER" id="PTHR33127:SF69">
    <property type="entry name" value="OS09G0340800 PROTEIN"/>
    <property type="match status" value="1"/>
</dbReference>
<dbReference type="InterPro" id="IPR005174">
    <property type="entry name" value="KIB1-4_b-propeller"/>
</dbReference>